<comment type="caution">
    <text evidence="4">The sequence shown here is derived from an EMBL/GenBank/DDBJ whole genome shotgun (WGS) entry which is preliminary data.</text>
</comment>
<proteinExistence type="inferred from homology"/>
<dbReference type="SMART" id="SM00746">
    <property type="entry name" value="TRASH"/>
    <property type="match status" value="1"/>
</dbReference>
<reference evidence="5" key="2">
    <citation type="submission" date="2015-07" db="EMBL/GenBank/DDBJ databases">
        <title>Contrasting host-pathogen interactions and genome evolution in two generalist and specialist microsporidian pathogens of mosquitoes.</title>
        <authorList>
            <consortium name="The Broad Institute Genomics Platform"/>
            <consortium name="The Broad Institute Genome Sequencing Center for Infectious Disease"/>
            <person name="Cuomo C.A."/>
            <person name="Sanscrainte N.D."/>
            <person name="Goldberg J.M."/>
            <person name="Heiman D."/>
            <person name="Young S."/>
            <person name="Zeng Q."/>
            <person name="Becnel J.J."/>
            <person name="Birren B.W."/>
        </authorList>
    </citation>
    <scope>NUCLEOTIDE SEQUENCE [LARGE SCALE GENOMIC DNA]</scope>
    <source>
        <strain evidence="5">USNM 41457</strain>
    </source>
</reference>
<dbReference type="EMBL" id="AFBI03000009">
    <property type="protein sequence ID" value="EJW05153.1"/>
    <property type="molecule type" value="Genomic_DNA"/>
</dbReference>
<dbReference type="PANTHER" id="PTHR10792">
    <property type="entry name" value="60S RIBOSOMAL PROTEIN L24"/>
    <property type="match status" value="1"/>
</dbReference>
<dbReference type="CDD" id="cd00472">
    <property type="entry name" value="Ribosomal_L24e_L24"/>
    <property type="match status" value="1"/>
</dbReference>
<dbReference type="InterPro" id="IPR011017">
    <property type="entry name" value="TRASH_dom"/>
</dbReference>
<comment type="similarity">
    <text evidence="1">Belongs to the eukaryotic ribosomal protein eL24 family.</text>
</comment>
<protein>
    <recommendedName>
        <fullName evidence="3">TRASH domain-containing protein</fullName>
    </recommendedName>
</protein>
<dbReference type="InterPro" id="IPR000988">
    <property type="entry name" value="Ribosomal_eL24-rel_N"/>
</dbReference>
<evidence type="ECO:0000313" key="4">
    <source>
        <dbReference type="EMBL" id="EJW05153.1"/>
    </source>
</evidence>
<dbReference type="FunFam" id="2.30.170.20:FF:000001">
    <property type="entry name" value="probable ribosome biogenesis protein RLP24"/>
    <property type="match status" value="1"/>
</dbReference>
<dbReference type="GO" id="GO:0005730">
    <property type="term" value="C:nucleolus"/>
    <property type="evidence" value="ECO:0007669"/>
    <property type="project" value="TreeGrafter"/>
</dbReference>
<gene>
    <name evidence="4" type="ORF">EDEG_00764</name>
</gene>
<organism evidence="4 5">
    <name type="scientific">Edhazardia aedis (strain USNM 41457)</name>
    <name type="common">Microsporidian parasite</name>
    <dbReference type="NCBI Taxonomy" id="1003232"/>
    <lineage>
        <taxon>Eukaryota</taxon>
        <taxon>Fungi</taxon>
        <taxon>Fungi incertae sedis</taxon>
        <taxon>Microsporidia</taxon>
        <taxon>Edhazardia</taxon>
    </lineage>
</organism>
<reference evidence="4 5" key="1">
    <citation type="submission" date="2011-08" db="EMBL/GenBank/DDBJ databases">
        <authorList>
            <person name="Liu Z.J."/>
            <person name="Shi F.L."/>
            <person name="Lu J.Q."/>
            <person name="Li M."/>
            <person name="Wang Z.L."/>
        </authorList>
    </citation>
    <scope>NUCLEOTIDE SEQUENCE [LARGE SCALE GENOMIC DNA]</scope>
    <source>
        <strain evidence="4 5">USNM 41457</strain>
    </source>
</reference>
<dbReference type="InterPro" id="IPR038630">
    <property type="entry name" value="L24e/L24_sf"/>
</dbReference>
<sequence length="181" mass="22039">MRIEKCYVCSCNIYPGHGTAFVRNDAQMFRFCRSKCLKIFKKKRNPRKVRWTKVWRRIHQKELPLEDMIYEFEKRRDVSIMYERQHFSKNISLIPKIMDIREKREFEFIYDKILTGREKMKVTDINFVLKHKSLTKPGEIFEKVINSLDQQNKTLHKDSNMDIVETNEEHEKTLLTEVNYK</sequence>
<dbReference type="GO" id="GO:0003735">
    <property type="term" value="F:structural constituent of ribosome"/>
    <property type="evidence" value="ECO:0007669"/>
    <property type="project" value="InterPro"/>
</dbReference>
<dbReference type="HOGENOM" id="CLU_089419_2_2_1"/>
<dbReference type="Pfam" id="PF01246">
    <property type="entry name" value="Ribosomal_L24e"/>
    <property type="match status" value="1"/>
</dbReference>
<keyword evidence="5" id="KW-1185">Reference proteome</keyword>
<dbReference type="OrthoDB" id="10262490at2759"/>
<name>J8ZZT9_EDHAE</name>
<dbReference type="SUPFAM" id="SSF57716">
    <property type="entry name" value="Glucocorticoid receptor-like (DNA-binding domain)"/>
    <property type="match status" value="1"/>
</dbReference>
<keyword evidence="2" id="KW-0690">Ribosome biogenesis</keyword>
<dbReference type="STRING" id="1003232.J8ZZT9"/>
<dbReference type="Proteomes" id="UP000003163">
    <property type="component" value="Unassembled WGS sequence"/>
</dbReference>
<evidence type="ECO:0000256" key="2">
    <source>
        <dbReference type="ARBA" id="ARBA00022517"/>
    </source>
</evidence>
<dbReference type="AlphaFoldDB" id="J8ZZT9"/>
<evidence type="ECO:0000256" key="1">
    <source>
        <dbReference type="ARBA" id="ARBA00005647"/>
    </source>
</evidence>
<evidence type="ECO:0000259" key="3">
    <source>
        <dbReference type="SMART" id="SM00746"/>
    </source>
</evidence>
<feature type="domain" description="TRASH" evidence="3">
    <location>
        <begin position="6"/>
        <end position="44"/>
    </location>
</feature>
<dbReference type="InterPro" id="IPR056366">
    <property type="entry name" value="Ribosomal_eL24"/>
</dbReference>
<dbReference type="FunCoup" id="J8ZZT9">
    <property type="interactions" value="222"/>
</dbReference>
<dbReference type="GO" id="GO:0042273">
    <property type="term" value="P:ribosomal large subunit biogenesis"/>
    <property type="evidence" value="ECO:0007669"/>
    <property type="project" value="TreeGrafter"/>
</dbReference>
<dbReference type="PANTHER" id="PTHR10792:SF8">
    <property type="entry name" value="RIBOSOME BIOGENESIS PROTEIN RLP24-RELATED"/>
    <property type="match status" value="1"/>
</dbReference>
<dbReference type="Gene3D" id="2.30.170.20">
    <property type="entry name" value="Ribosomal protein L24e"/>
    <property type="match status" value="1"/>
</dbReference>
<accession>J8ZZT9</accession>
<evidence type="ECO:0000313" key="5">
    <source>
        <dbReference type="Proteomes" id="UP000003163"/>
    </source>
</evidence>
<dbReference type="InParanoid" id="J8ZZT9"/>
<dbReference type="VEuPathDB" id="MicrosporidiaDB:EDEG_00764"/>